<evidence type="ECO:0000256" key="2">
    <source>
        <dbReference type="ARBA" id="ARBA00010961"/>
    </source>
</evidence>
<comment type="similarity">
    <text evidence="2 6">Belongs to the transposase mutator family.</text>
</comment>
<dbReference type="AlphaFoldDB" id="G2E8R8"/>
<proteinExistence type="inferred from homology"/>
<comment type="caution">
    <text evidence="7">The sequence shown here is derived from an EMBL/GenBank/DDBJ whole genome shotgun (WGS) entry which is preliminary data.</text>
</comment>
<gene>
    <name evidence="7" type="ORF">ThidrDRAFT_4682</name>
</gene>
<keyword evidence="4 6" id="KW-0238">DNA-binding</keyword>
<keyword evidence="3 6" id="KW-0815">Transposition</keyword>
<evidence type="ECO:0000256" key="4">
    <source>
        <dbReference type="ARBA" id="ARBA00023125"/>
    </source>
</evidence>
<evidence type="ECO:0000256" key="3">
    <source>
        <dbReference type="ARBA" id="ARBA00022578"/>
    </source>
</evidence>
<dbReference type="InterPro" id="IPR001207">
    <property type="entry name" value="Transposase_mutator"/>
</dbReference>
<evidence type="ECO:0000256" key="1">
    <source>
        <dbReference type="ARBA" id="ARBA00002190"/>
    </source>
</evidence>
<dbReference type="Pfam" id="PF00872">
    <property type="entry name" value="Transposase_mut"/>
    <property type="match status" value="1"/>
</dbReference>
<dbReference type="PANTHER" id="PTHR33217">
    <property type="entry name" value="TRANSPOSASE FOR INSERTION SEQUENCE ELEMENT IS1081"/>
    <property type="match status" value="1"/>
</dbReference>
<dbReference type="PANTHER" id="PTHR33217:SF9">
    <property type="entry name" value="MUTATOR FAMILY TRANSPOSASE"/>
    <property type="match status" value="1"/>
</dbReference>
<evidence type="ECO:0000313" key="7">
    <source>
        <dbReference type="EMBL" id="EGV27508.1"/>
    </source>
</evidence>
<protein>
    <recommendedName>
        <fullName evidence="6">Mutator family transposase</fullName>
    </recommendedName>
</protein>
<dbReference type="Proteomes" id="UP000004200">
    <property type="component" value="Unassembled WGS sequence"/>
</dbReference>
<keyword evidence="8" id="KW-1185">Reference proteome</keyword>
<accession>G2E8R8</accession>
<keyword evidence="6" id="KW-0814">Transposable element</keyword>
<feature type="non-terminal residue" evidence="7">
    <location>
        <position position="1"/>
    </location>
</feature>
<dbReference type="EMBL" id="AFWT01000109">
    <property type="protein sequence ID" value="EGV27508.1"/>
    <property type="molecule type" value="Genomic_DNA"/>
</dbReference>
<evidence type="ECO:0000313" key="8">
    <source>
        <dbReference type="Proteomes" id="UP000004200"/>
    </source>
</evidence>
<comment type="function">
    <text evidence="1 6">Required for the transposition of the insertion element.</text>
</comment>
<reference evidence="7 8" key="1">
    <citation type="submission" date="2011-06" db="EMBL/GenBank/DDBJ databases">
        <title>The draft genome of Thiorhodococcus drewsii AZ1.</title>
        <authorList>
            <consortium name="US DOE Joint Genome Institute (JGI-PGF)"/>
            <person name="Lucas S."/>
            <person name="Han J."/>
            <person name="Lapidus A."/>
            <person name="Cheng J.-F."/>
            <person name="Goodwin L."/>
            <person name="Pitluck S."/>
            <person name="Peters L."/>
            <person name="Land M.L."/>
            <person name="Hauser L."/>
            <person name="Vogl K."/>
            <person name="Liu Z."/>
            <person name="Imhoff J."/>
            <person name="Thiel V."/>
            <person name="Frigaard N.-U."/>
            <person name="Bryant D.A."/>
            <person name="Woyke T.J."/>
        </authorList>
    </citation>
    <scope>NUCLEOTIDE SEQUENCE [LARGE SCALE GENOMIC DNA]</scope>
    <source>
        <strain evidence="7 8">AZ1</strain>
    </source>
</reference>
<sequence>WKALAKAYPDTVHQRCWVHKTANVLAKLPKSVQPKVKADLQEIWMAETRTSANQAFDRALKRFEAKYPKAMACLAKDRETLLAFYDYPAEHWVHIRTTNPIESTFATGRLRTNRTRNCGARETTLAMVFKLLQSAQKNWRRIKGFGKLELVVNNVPFRDGEQVNDQSDRIAA</sequence>
<dbReference type="PATRIC" id="fig|765913.3.peg.4713"/>
<evidence type="ECO:0000256" key="6">
    <source>
        <dbReference type="RuleBase" id="RU365089"/>
    </source>
</evidence>
<dbReference type="eggNOG" id="COG3328">
    <property type="taxonomic scope" value="Bacteria"/>
</dbReference>
<dbReference type="GO" id="GO:0003677">
    <property type="term" value="F:DNA binding"/>
    <property type="evidence" value="ECO:0007669"/>
    <property type="project" value="UniProtKB-UniRule"/>
</dbReference>
<dbReference type="GO" id="GO:0004803">
    <property type="term" value="F:transposase activity"/>
    <property type="evidence" value="ECO:0007669"/>
    <property type="project" value="UniProtKB-UniRule"/>
</dbReference>
<dbReference type="GO" id="GO:0006313">
    <property type="term" value="P:DNA transposition"/>
    <property type="evidence" value="ECO:0007669"/>
    <property type="project" value="UniProtKB-UniRule"/>
</dbReference>
<organism evidence="7 8">
    <name type="scientific">Thiorhodococcus drewsii AZ1</name>
    <dbReference type="NCBI Taxonomy" id="765913"/>
    <lineage>
        <taxon>Bacteria</taxon>
        <taxon>Pseudomonadati</taxon>
        <taxon>Pseudomonadota</taxon>
        <taxon>Gammaproteobacteria</taxon>
        <taxon>Chromatiales</taxon>
        <taxon>Chromatiaceae</taxon>
        <taxon>Thiorhodococcus</taxon>
    </lineage>
</organism>
<keyword evidence="5 6" id="KW-0233">DNA recombination</keyword>
<evidence type="ECO:0000256" key="5">
    <source>
        <dbReference type="ARBA" id="ARBA00023172"/>
    </source>
</evidence>
<name>G2E8R8_9GAMM</name>